<dbReference type="InterPro" id="IPR026444">
    <property type="entry name" value="Secre_tail"/>
</dbReference>
<dbReference type="InterPro" id="IPR002909">
    <property type="entry name" value="IPT_dom"/>
</dbReference>
<dbReference type="Gene3D" id="2.60.40.10">
    <property type="entry name" value="Immunoglobulins"/>
    <property type="match status" value="13"/>
</dbReference>
<dbReference type="InterPro" id="IPR028994">
    <property type="entry name" value="Integrin_alpha_N"/>
</dbReference>
<feature type="domain" description="IPT/TIG" evidence="2">
    <location>
        <begin position="728"/>
        <end position="804"/>
    </location>
</feature>
<feature type="domain" description="IPT/TIG" evidence="2">
    <location>
        <begin position="1131"/>
        <end position="1208"/>
    </location>
</feature>
<evidence type="ECO:0000313" key="4">
    <source>
        <dbReference type="Proteomes" id="UP000184420"/>
    </source>
</evidence>
<feature type="domain" description="IPT/TIG" evidence="2">
    <location>
        <begin position="115"/>
        <end position="192"/>
    </location>
</feature>
<dbReference type="Pfam" id="PF01833">
    <property type="entry name" value="TIG"/>
    <property type="match status" value="12"/>
</dbReference>
<sequence length="1534" mass="159813">MKQLRHFLLLATMLTTGVSIYALDIYPAGFKRANPPRITSFSPQMAGLNDTVTITGTNLNYASVELGDARSFAFILSRTSTTMQIVVQEGSSGNVYVSNADGEDSLPGFKYIPTAPRVTSYSPKLVSSGAVVTIKGKYLKDVTGIMLGGNAVDSIISVQDTQLVAIAGKPGSGDVTVTTTAGNGAISGFTCLPAGPQITGIAPSRGPVGTIVTIYGHHFHPVANKNTVYFGAAQAKVLAVTESTLTVNVPVGASYESLSVTTNKATATSPVAFDVTFAGGPITSSSFAAGYTYRPAQPPFELLALDMNNDQRVDLVAPYATPTQLQVVNTVIKNLGNETFAAVENRVLTATLDQTETGWADMDGDGRKDLVLTVNSDGKAVTVIRNISTRDSIAFAQHQSAPLTSLYSNRVSTGDLDVDGRPDVLVQSQSVSVGRIGLNVTVDSILLLTPVSPSLTGGESAIIEDLDGDGKNDLLVLDPYYGGLLFYRNILQLKGVVSMAARQQIKYLAKRILVADIDGDQLPDIITVNKNGYFGILKNNSVPGNISFGNPVEFAIGYIPARIGIGDLDGDGKPDLAFPGGTSSVISVFKNLSDKNQIAFGTAINYPAPHQPTLITIADLNNDSKPDIASAGAGGISLYYNRINAADNPVIDAFSPESARKTDMIRITGSHFTGAIQVTFGGVPAQSFQVQNDSTITAVVGEGAGGLITVITPAGIGSKADFLFIADKPAITSFTPTQATVRTPVTIRGSHFTDVTQVLLGGVNSPFTIISDSIITVVAGAGATGYVTVASNGGADSSAGFTYKPPVPMITRFYPSTATIGDTVMINGNYFDFITHVTFGGSDAGQFKVQSDTAIMAVVGRGSSGKVSVSSATADAELPGFSFRIPVPVTTAYMPQTGREGDTIRISGRYFQWVTGVSLGGVPVATYQVYGDTLIVAVVGKGASGYVNLKTDERGYDMYNLRQFAFVYPAPKISAFTPTTAKPGTTVTITGNNFRNIMAVKFGGVKATSWNVISDTKITAVVGTGAIGAVTVDSDWGVDSLQGFNWITDAPIILSFTPDTAWQSRTVTIKGLNLSKTYAVLFGALHARSFKVISDTVVEAVVGEGNSGSVVLLVSGFPLVGKAGFTYVLPPPIITSFSPTSATAGTTVTIRGTNFTGAHTVKFGSESAMSFKVIADTLITAIVAHGSSGAITIQTDKGNGAASGFIFTDQPAILNFYPSSGGFGDLVTITGHRLSGSSNVSFGGIAVQRFTIVNDTTITAVLGRGRSGNVEVSTPAGVLSMPGFAYVAPAPVITGFSPATGTLNSQLTIHGINFTDAYYVAFNTASSLNFSVVNDSTIIATVGFGESGEVRVINSKGEGKKAGFIFTQPPPAISHFEPAAAAMGDTVTIYGSFFKSVTAVAFGGTNAAGFSVITDSLITAIVSKGSSGAVTVVTPSLPYASLSGFTFLSPLEDPAKKIAIYPNPAVRYTWVTHPIANNAKIYLLNAGGDIVRVVATTPGTTQTRMMLTGIKAGMYYLSWRDGTQSISAAIIVSP</sequence>
<evidence type="ECO:0000259" key="2">
    <source>
        <dbReference type="SMART" id="SM00429"/>
    </source>
</evidence>
<evidence type="ECO:0000256" key="1">
    <source>
        <dbReference type="ARBA" id="ARBA00022729"/>
    </source>
</evidence>
<reference evidence="3 4" key="1">
    <citation type="submission" date="2016-11" db="EMBL/GenBank/DDBJ databases">
        <authorList>
            <person name="Jaros S."/>
            <person name="Januszkiewicz K."/>
            <person name="Wedrychowicz H."/>
        </authorList>
    </citation>
    <scope>NUCLEOTIDE SEQUENCE [LARGE SCALE GENOMIC DNA]</scope>
    <source>
        <strain evidence="3 4">DSM 27406</strain>
    </source>
</reference>
<feature type="domain" description="IPT/TIG" evidence="2">
    <location>
        <begin position="648"/>
        <end position="725"/>
    </location>
</feature>
<proteinExistence type="predicted"/>
<feature type="domain" description="IPT/TIG" evidence="2">
    <location>
        <begin position="1210"/>
        <end position="1287"/>
    </location>
</feature>
<dbReference type="InterPro" id="IPR013783">
    <property type="entry name" value="Ig-like_fold"/>
</dbReference>
<feature type="domain" description="IPT/TIG" evidence="2">
    <location>
        <begin position="1290"/>
        <end position="1367"/>
    </location>
</feature>
<dbReference type="Gene3D" id="2.130.10.130">
    <property type="entry name" value="Integrin alpha, N-terminal"/>
    <property type="match status" value="2"/>
</dbReference>
<dbReference type="CDD" id="cd00102">
    <property type="entry name" value="IPT"/>
    <property type="match status" value="3"/>
</dbReference>
<dbReference type="PANTHER" id="PTHR46769:SF2">
    <property type="entry name" value="FIBROCYSTIN-L ISOFORM 2 PRECURSOR-RELATED"/>
    <property type="match status" value="1"/>
</dbReference>
<dbReference type="SMART" id="SM00429">
    <property type="entry name" value="IPT"/>
    <property type="match status" value="11"/>
</dbReference>
<accession>A0A1M7J0K1</accession>
<protein>
    <submittedName>
        <fullName evidence="3">Por secretion system C-terminal sorting domain-containing protein</fullName>
    </submittedName>
</protein>
<dbReference type="InterPro" id="IPR013517">
    <property type="entry name" value="FG-GAP"/>
</dbReference>
<dbReference type="Pfam" id="PF13517">
    <property type="entry name" value="FG-GAP_3"/>
    <property type="match status" value="2"/>
</dbReference>
<dbReference type="OrthoDB" id="1110382at2"/>
<keyword evidence="4" id="KW-1185">Reference proteome</keyword>
<gene>
    <name evidence="3" type="ORF">SAMN05444266_108175</name>
</gene>
<name>A0A1M7J0K1_9BACT</name>
<feature type="domain" description="IPT/TIG" evidence="2">
    <location>
        <begin position="1050"/>
        <end position="1128"/>
    </location>
</feature>
<dbReference type="InterPro" id="IPR014756">
    <property type="entry name" value="Ig_E-set"/>
</dbReference>
<dbReference type="NCBIfam" id="TIGR04183">
    <property type="entry name" value="Por_Secre_tail"/>
    <property type="match status" value="1"/>
</dbReference>
<dbReference type="Proteomes" id="UP000184420">
    <property type="component" value="Unassembled WGS sequence"/>
</dbReference>
<dbReference type="STRING" id="1419482.SAMN05444266_108175"/>
<dbReference type="SUPFAM" id="SSF81296">
    <property type="entry name" value="E set domains"/>
    <property type="match status" value="13"/>
</dbReference>
<dbReference type="SUPFAM" id="SSF69318">
    <property type="entry name" value="Integrin alpha N-terminal domain"/>
    <property type="match status" value="1"/>
</dbReference>
<dbReference type="RefSeq" id="WP_073085060.1">
    <property type="nucleotide sequence ID" value="NZ_FRBL01000008.1"/>
</dbReference>
<feature type="domain" description="IPT/TIG" evidence="2">
    <location>
        <begin position="35"/>
        <end position="112"/>
    </location>
</feature>
<organism evidence="3 4">
    <name type="scientific">Chitinophaga jiangningensis</name>
    <dbReference type="NCBI Taxonomy" id="1419482"/>
    <lineage>
        <taxon>Bacteria</taxon>
        <taxon>Pseudomonadati</taxon>
        <taxon>Bacteroidota</taxon>
        <taxon>Chitinophagia</taxon>
        <taxon>Chitinophagales</taxon>
        <taxon>Chitinophagaceae</taxon>
        <taxon>Chitinophaga</taxon>
    </lineage>
</organism>
<feature type="domain" description="IPT/TIG" evidence="2">
    <location>
        <begin position="807"/>
        <end position="886"/>
    </location>
</feature>
<feature type="domain" description="IPT/TIG" evidence="2">
    <location>
        <begin position="195"/>
        <end position="294"/>
    </location>
</feature>
<dbReference type="PANTHER" id="PTHR46769">
    <property type="entry name" value="POLYCYSTIC KIDNEY AND HEPATIC DISEASE 1 (AUTOSOMAL RECESSIVE)-LIKE 1"/>
    <property type="match status" value="1"/>
</dbReference>
<evidence type="ECO:0000313" key="3">
    <source>
        <dbReference type="EMBL" id="SHM46600.1"/>
    </source>
</evidence>
<feature type="domain" description="IPT/TIG" evidence="2">
    <location>
        <begin position="1370"/>
        <end position="1448"/>
    </location>
</feature>
<keyword evidence="1" id="KW-0732">Signal</keyword>
<dbReference type="InterPro" id="IPR052387">
    <property type="entry name" value="Fibrocystin"/>
</dbReference>
<dbReference type="EMBL" id="FRBL01000008">
    <property type="protein sequence ID" value="SHM46600.1"/>
    <property type="molecule type" value="Genomic_DNA"/>
</dbReference>